<evidence type="ECO:0000313" key="5">
    <source>
        <dbReference type="Proteomes" id="UP000823844"/>
    </source>
</evidence>
<reference evidence="4" key="2">
    <citation type="submission" date="2021-04" db="EMBL/GenBank/DDBJ databases">
        <authorList>
            <person name="Gilroy R."/>
        </authorList>
    </citation>
    <scope>NUCLEOTIDE SEQUENCE</scope>
    <source>
        <strain evidence="4">F6-686</strain>
    </source>
</reference>
<evidence type="ECO:0000259" key="3">
    <source>
        <dbReference type="Pfam" id="PF22797"/>
    </source>
</evidence>
<dbReference type="SMR" id="A0A9E2KR33"/>
<dbReference type="InterPro" id="IPR013783">
    <property type="entry name" value="Ig-like_fold"/>
</dbReference>
<dbReference type="Pfam" id="PF22797">
    <property type="entry name" value="SlpA_D2"/>
    <property type="match status" value="1"/>
</dbReference>
<protein>
    <submittedName>
        <fullName evidence="4">SLAP domain-containing protein</fullName>
    </submittedName>
</protein>
<dbReference type="InterPro" id="IPR024968">
    <property type="entry name" value="SlpA_C_lactobacillus"/>
</dbReference>
<comment type="caution">
    <text evidence="4">The sequence shown here is derived from an EMBL/GenBank/DDBJ whole genome shotgun (WGS) entry which is preliminary data.</text>
</comment>
<organism evidence="4 5">
    <name type="scientific">Candidatus Lactobacillus pullistercoris</name>
    <dbReference type="NCBI Taxonomy" id="2838636"/>
    <lineage>
        <taxon>Bacteria</taxon>
        <taxon>Bacillati</taxon>
        <taxon>Bacillota</taxon>
        <taxon>Bacilli</taxon>
        <taxon>Lactobacillales</taxon>
        <taxon>Lactobacillaceae</taxon>
        <taxon>Lactobacillus</taxon>
    </lineage>
</organism>
<dbReference type="InterPro" id="IPR055005">
    <property type="entry name" value="SlpA_D2"/>
</dbReference>
<evidence type="ECO:0000259" key="2">
    <source>
        <dbReference type="Pfam" id="PF03217"/>
    </source>
</evidence>
<proteinExistence type="predicted"/>
<sequence length="574" mass="62071">MKKIKLVSAAAAALLAVSPLISSTVSAADISVNVTNGATAPATTSNQELKLDLNVNNISSIQNNSPASSLNVNLSSNFGNPRVDKVVVYRASDIKNGQLNKDAKAVSTIEAGKTYVAVAKGVTLSGLTSNGKYTFNNKEVTADTYGNITTGYTVISKEFTTPDTSLIGTPYFVENNNVVTSGNVNLTKGQNSVDGLVSAISNKYSVRISGTAKASWANLKKDVENSLSAANISVNSKGEFSAPANTFEVTVTAAATNTKTASMRIAVNAYQGSVNYSGNPVITYNGQKYDHSQKITLASNASFNYMTPNTSIDVNAIQNAFSAVVSDSESSNLPVFVDTSKVNTAVVGKYPVTVTATNANQKTTTLTFDLVVGSKDAAYKTLKEDATVYNINGNSVISTNMTLQKNLSIATFGTLTVNGVSYTEINRKNSNQFIETKSLEAASEPNKDKVKVVKKTVMHNAAAYTKNGKRTKKAYKKFKSVKVEATKVTIKNRQYYKIDGKNEYLLVDNIDGTLRTLKHNAYIYKTSTRRANRRVLKKGSKVRTFGGSYRFRNHKTYYRIAKSKQFVRVVNFYK</sequence>
<feature type="chain" id="PRO_5038583752" evidence="1">
    <location>
        <begin position="28"/>
        <end position="574"/>
    </location>
</feature>
<feature type="domain" description="S-layer protein C-terminal" evidence="2">
    <location>
        <begin position="379"/>
        <end position="435"/>
    </location>
</feature>
<name>A0A9E2KR33_9LACO</name>
<evidence type="ECO:0000256" key="1">
    <source>
        <dbReference type="SAM" id="SignalP"/>
    </source>
</evidence>
<dbReference type="EMBL" id="JAHLFT010000074">
    <property type="protein sequence ID" value="MBU3828640.1"/>
    <property type="molecule type" value="Genomic_DNA"/>
</dbReference>
<dbReference type="AlphaFoldDB" id="A0A9E2KR33"/>
<feature type="domain" description="S-layer protein C-terminal" evidence="2">
    <location>
        <begin position="508"/>
        <end position="569"/>
    </location>
</feature>
<reference evidence="4" key="1">
    <citation type="journal article" date="2021" name="PeerJ">
        <title>Extensive microbial diversity within the chicken gut microbiome revealed by metagenomics and culture.</title>
        <authorList>
            <person name="Gilroy R."/>
            <person name="Ravi A."/>
            <person name="Getino M."/>
            <person name="Pursley I."/>
            <person name="Horton D.L."/>
            <person name="Alikhan N.F."/>
            <person name="Baker D."/>
            <person name="Gharbi K."/>
            <person name="Hall N."/>
            <person name="Watson M."/>
            <person name="Adriaenssens E.M."/>
            <person name="Foster-Nyarko E."/>
            <person name="Jarju S."/>
            <person name="Secka A."/>
            <person name="Antonio M."/>
            <person name="Oren A."/>
            <person name="Chaudhuri R.R."/>
            <person name="La Ragione R."/>
            <person name="Hildebrand F."/>
            <person name="Pallen M.J."/>
        </authorList>
    </citation>
    <scope>NUCLEOTIDE SEQUENCE</scope>
    <source>
        <strain evidence="4">F6-686</strain>
    </source>
</reference>
<dbReference type="Pfam" id="PF03217">
    <property type="entry name" value="SlpA"/>
    <property type="match status" value="3"/>
</dbReference>
<dbReference type="Proteomes" id="UP000823844">
    <property type="component" value="Unassembled WGS sequence"/>
</dbReference>
<dbReference type="Gene3D" id="2.60.40.10">
    <property type="entry name" value="Immunoglobulins"/>
    <property type="match status" value="1"/>
</dbReference>
<feature type="domain" description="S-layer protein C-terminal" evidence="2">
    <location>
        <begin position="449"/>
        <end position="505"/>
    </location>
</feature>
<feature type="signal peptide" evidence="1">
    <location>
        <begin position="1"/>
        <end position="27"/>
    </location>
</feature>
<evidence type="ECO:0000313" key="4">
    <source>
        <dbReference type="EMBL" id="MBU3828640.1"/>
    </source>
</evidence>
<feature type="domain" description="S-layer protein" evidence="3">
    <location>
        <begin position="178"/>
        <end position="270"/>
    </location>
</feature>
<gene>
    <name evidence="4" type="ORF">H9806_05875</name>
</gene>
<keyword evidence="1" id="KW-0732">Signal</keyword>
<accession>A0A9E2KR33</accession>